<dbReference type="PROSITE" id="PS51737">
    <property type="entry name" value="RECOMBINASE_DNA_BIND"/>
    <property type="match status" value="1"/>
</dbReference>
<organism evidence="4 5">
    <name type="scientific">Leisingera aquaemixtae</name>
    <dbReference type="NCBI Taxonomy" id="1396826"/>
    <lineage>
        <taxon>Bacteria</taxon>
        <taxon>Pseudomonadati</taxon>
        <taxon>Pseudomonadota</taxon>
        <taxon>Alphaproteobacteria</taxon>
        <taxon>Rhodobacterales</taxon>
        <taxon>Roseobacteraceae</taxon>
        <taxon>Leisingera</taxon>
    </lineage>
</organism>
<gene>
    <name evidence="4" type="primary">yneB</name>
    <name evidence="4" type="ORF">PHA8399_03862</name>
</gene>
<name>A0A0P1HSN1_9RHOB</name>
<dbReference type="InterPro" id="IPR006119">
    <property type="entry name" value="Resolv_N"/>
</dbReference>
<dbReference type="GO" id="GO:0000150">
    <property type="term" value="F:DNA strand exchange activity"/>
    <property type="evidence" value="ECO:0007669"/>
    <property type="project" value="InterPro"/>
</dbReference>
<evidence type="ECO:0000259" key="3">
    <source>
        <dbReference type="PROSITE" id="PS51737"/>
    </source>
</evidence>
<evidence type="ECO:0000313" key="5">
    <source>
        <dbReference type="Proteomes" id="UP000051326"/>
    </source>
</evidence>
<evidence type="ECO:0000313" key="4">
    <source>
        <dbReference type="EMBL" id="CUI01716.1"/>
    </source>
</evidence>
<evidence type="ECO:0000259" key="2">
    <source>
        <dbReference type="PROSITE" id="PS51736"/>
    </source>
</evidence>
<dbReference type="AlphaFoldDB" id="A0A0P1HSN1"/>
<dbReference type="InterPro" id="IPR011109">
    <property type="entry name" value="DNA_bind_recombinase_dom"/>
</dbReference>
<dbReference type="FunFam" id="3.40.50.1390:FF:000008">
    <property type="entry name" value="DNA recombinase"/>
    <property type="match status" value="1"/>
</dbReference>
<dbReference type="STRING" id="1396826.PHA8399_03862"/>
<dbReference type="CDD" id="cd00338">
    <property type="entry name" value="Ser_Recombinase"/>
    <property type="match status" value="1"/>
</dbReference>
<feature type="region of interest" description="Disordered" evidence="1">
    <location>
        <begin position="1"/>
        <end position="22"/>
    </location>
</feature>
<dbReference type="Proteomes" id="UP000051326">
    <property type="component" value="Unassembled WGS sequence"/>
</dbReference>
<dbReference type="InterPro" id="IPR036162">
    <property type="entry name" value="Resolvase-like_N_sf"/>
</dbReference>
<dbReference type="Gene3D" id="3.90.1750.20">
    <property type="entry name" value="Putative Large Serine Recombinase, Chain B, Domain 2"/>
    <property type="match status" value="1"/>
</dbReference>
<dbReference type="Pfam" id="PF00239">
    <property type="entry name" value="Resolvase"/>
    <property type="match status" value="1"/>
</dbReference>
<dbReference type="InterPro" id="IPR038109">
    <property type="entry name" value="DNA_bind_recomb_sf"/>
</dbReference>
<dbReference type="SUPFAM" id="SSF53041">
    <property type="entry name" value="Resolvase-like"/>
    <property type="match status" value="1"/>
</dbReference>
<dbReference type="SMART" id="SM00857">
    <property type="entry name" value="Resolvase"/>
    <property type="match status" value="1"/>
</dbReference>
<feature type="domain" description="Recombinase" evidence="3">
    <location>
        <begin position="204"/>
        <end position="325"/>
    </location>
</feature>
<feature type="compositionally biased region" description="Basic and acidic residues" evidence="1">
    <location>
        <begin position="1"/>
        <end position="10"/>
    </location>
</feature>
<dbReference type="PROSITE" id="PS51736">
    <property type="entry name" value="RECOMBINASES_3"/>
    <property type="match status" value="1"/>
</dbReference>
<reference evidence="4 5" key="1">
    <citation type="submission" date="2015-09" db="EMBL/GenBank/DDBJ databases">
        <authorList>
            <consortium name="Swine Surveillance"/>
        </authorList>
    </citation>
    <scope>NUCLEOTIDE SEQUENCE [LARGE SCALE GENOMIC DNA]</scope>
    <source>
        <strain evidence="4 5">CECT 8399</strain>
    </source>
</reference>
<protein>
    <recommendedName>
        <fullName evidence="6">Recombinase</fullName>
    </recommendedName>
</protein>
<sequence length="524" mass="58858">MSRRDDHEESPGAPKSQRAIRGAQYVRMSTEHQRYSTENQSDAIAQYARRRGIDIVRTYSDEGKSGLRIQGRDGLKQLLEDIQSGNADFKVVLVYDISRWGRFQDADESAYYEYICKRAGISVVYCAEQFENDGSPVSTIVKGVKRAMAGEYSRELSQKVFAGQCRLIERGFRQGGPPGFGLRRMLIDEGGQPKGILERGQHKSIQTDRVILVPGPDEEIAIVVEIFRSFVEERKSETEISEKLNSRGILTDLGRAWTRGTVHQLLINEKYIGNNVWNRSSFKLKKYRVQNDPDTWVRAEGVFEAIVDPELFSAAGAIIGARSARLTDDEMLAGLRDILQSQGYLSGLIIDEADALPSSGSYRTRFGSLIRAYKLVGFQPDRDYRYIEINRRLRELHPGVVAETIAGIEAAGGFVEQDPSTDLLTINNEFTASLVIVRCHQTSAGSLRWNIRFDTRLKPDITVAVRMDRPNQSPLDYYLLPGIDMTLPRLRLAENNGLSLDAYCFGTLSPLFEMAIQVPLPEAA</sequence>
<feature type="domain" description="Resolvase/invertase-type recombinase catalytic" evidence="2">
    <location>
        <begin position="21"/>
        <end position="171"/>
    </location>
</feature>
<dbReference type="InterPro" id="IPR050639">
    <property type="entry name" value="SSR_resolvase"/>
</dbReference>
<dbReference type="GO" id="GO:0003677">
    <property type="term" value="F:DNA binding"/>
    <property type="evidence" value="ECO:0007669"/>
    <property type="project" value="InterPro"/>
</dbReference>
<accession>A0A0P1HSN1</accession>
<dbReference type="PANTHER" id="PTHR30461:SF23">
    <property type="entry name" value="DNA RECOMBINASE-RELATED"/>
    <property type="match status" value="1"/>
</dbReference>
<dbReference type="EMBL" id="CYSR01000034">
    <property type="protein sequence ID" value="CUI01716.1"/>
    <property type="molecule type" value="Genomic_DNA"/>
</dbReference>
<dbReference type="Gene3D" id="3.40.50.1390">
    <property type="entry name" value="Resolvase, N-terminal catalytic domain"/>
    <property type="match status" value="1"/>
</dbReference>
<proteinExistence type="predicted"/>
<dbReference type="Pfam" id="PF07508">
    <property type="entry name" value="Recombinase"/>
    <property type="match status" value="1"/>
</dbReference>
<dbReference type="PANTHER" id="PTHR30461">
    <property type="entry name" value="DNA-INVERTASE FROM LAMBDOID PROPHAGE"/>
    <property type="match status" value="1"/>
</dbReference>
<evidence type="ECO:0008006" key="6">
    <source>
        <dbReference type="Google" id="ProtNLM"/>
    </source>
</evidence>
<evidence type="ECO:0000256" key="1">
    <source>
        <dbReference type="SAM" id="MobiDB-lite"/>
    </source>
</evidence>